<feature type="domain" description="Methyl-accepting transducer" evidence="8">
    <location>
        <begin position="86"/>
        <end position="205"/>
    </location>
</feature>
<evidence type="ECO:0000313" key="10">
    <source>
        <dbReference type="Proteomes" id="UP001235760"/>
    </source>
</evidence>
<gene>
    <name evidence="9" type="ORF">Q8X39_07320</name>
</gene>
<dbReference type="Gene3D" id="1.10.287.950">
    <property type="entry name" value="Methyl-accepting chemotaxis protein"/>
    <property type="match status" value="1"/>
</dbReference>
<proteinExistence type="predicted"/>
<evidence type="ECO:0000256" key="5">
    <source>
        <dbReference type="ARBA" id="ARBA00023224"/>
    </source>
</evidence>
<keyword evidence="3" id="KW-1133">Transmembrane helix</keyword>
<evidence type="ECO:0000256" key="6">
    <source>
        <dbReference type="PROSITE-ProRule" id="PRU00284"/>
    </source>
</evidence>
<dbReference type="EMBL" id="JAUZEE010000003">
    <property type="protein sequence ID" value="MDP4300441.1"/>
    <property type="molecule type" value="Genomic_DNA"/>
</dbReference>
<dbReference type="Pfam" id="PF00015">
    <property type="entry name" value="MCPsignal"/>
    <property type="match status" value="1"/>
</dbReference>
<dbReference type="SUPFAM" id="SSF58104">
    <property type="entry name" value="Methyl-accepting chemotaxis protein (MCP) signaling domain"/>
    <property type="match status" value="1"/>
</dbReference>
<comment type="subcellular location">
    <subcellularLocation>
        <location evidence="1">Membrane</location>
        <topology evidence="1">Multi-pass membrane protein</topology>
    </subcellularLocation>
</comment>
<evidence type="ECO:0000256" key="2">
    <source>
        <dbReference type="ARBA" id="ARBA00022692"/>
    </source>
</evidence>
<dbReference type="PROSITE" id="PS50111">
    <property type="entry name" value="CHEMOTAXIS_TRANSDUC_2"/>
    <property type="match status" value="1"/>
</dbReference>
<dbReference type="InterPro" id="IPR004089">
    <property type="entry name" value="MCPsignal_dom"/>
</dbReference>
<name>A0ABT9G1U6_LEPDI</name>
<evidence type="ECO:0000256" key="1">
    <source>
        <dbReference type="ARBA" id="ARBA00004141"/>
    </source>
</evidence>
<dbReference type="RefSeq" id="WP_305748998.1">
    <property type="nucleotide sequence ID" value="NZ_JAUZEE010000003.1"/>
</dbReference>
<dbReference type="PANTHER" id="PTHR32089:SF119">
    <property type="entry name" value="METHYL-ACCEPTING CHEMOTAXIS PROTEIN CTPL"/>
    <property type="match status" value="1"/>
</dbReference>
<sequence length="349" mass="38556">MATRPTAMASLRGRIWHARQRLADWISPQPRVSAECEAVAGMRELDRQVMTQLGRAVGLSETATVDFVGRLSDLHDLSHKLVQYLDTAHVQSQAMQASMEGNSHIIQELASFVQTLPAQIAQERVHFHQLVTEVKGLSDMTDAIRAIARQTEILAINAAIEAARAGEAGRGFAVLAGEVRRLATQSNESAARINNDITRLVKTVEVGFSGDFNARTRHNEAEAERLGNLTRQLDESYVDMRQFYEMLVTAVTQHNHELDQGIGQMLNAGQYQDVFKQIIDRVEPALESRHQVLSDLITRLRSGARDTAEVDARARELAPNYLAGEADHRDPDDPAHAGAAASGPRIELF</sequence>
<keyword evidence="2" id="KW-0812">Transmembrane</keyword>
<reference evidence="9 10" key="1">
    <citation type="submission" date="2023-08" db="EMBL/GenBank/DDBJ databases">
        <authorList>
            <person name="Roldan D.M."/>
            <person name="Menes R.J."/>
        </authorList>
    </citation>
    <scope>NUCLEOTIDE SEQUENCE [LARGE SCALE GENOMIC DNA]</scope>
    <source>
        <strain evidence="9 10">CCM 2812</strain>
    </source>
</reference>
<evidence type="ECO:0000256" key="4">
    <source>
        <dbReference type="ARBA" id="ARBA00023136"/>
    </source>
</evidence>
<evidence type="ECO:0000259" key="8">
    <source>
        <dbReference type="PROSITE" id="PS50111"/>
    </source>
</evidence>
<accession>A0ABT9G1U6</accession>
<dbReference type="Proteomes" id="UP001235760">
    <property type="component" value="Unassembled WGS sequence"/>
</dbReference>
<evidence type="ECO:0000256" key="7">
    <source>
        <dbReference type="SAM" id="MobiDB-lite"/>
    </source>
</evidence>
<feature type="compositionally biased region" description="Basic and acidic residues" evidence="7">
    <location>
        <begin position="325"/>
        <end position="335"/>
    </location>
</feature>
<organism evidence="9 10">
    <name type="scientific">Leptothrix discophora</name>
    <dbReference type="NCBI Taxonomy" id="89"/>
    <lineage>
        <taxon>Bacteria</taxon>
        <taxon>Pseudomonadati</taxon>
        <taxon>Pseudomonadota</taxon>
        <taxon>Betaproteobacteria</taxon>
        <taxon>Burkholderiales</taxon>
        <taxon>Sphaerotilaceae</taxon>
        <taxon>Leptothrix</taxon>
    </lineage>
</organism>
<comment type="caution">
    <text evidence="9">The sequence shown here is derived from an EMBL/GenBank/DDBJ whole genome shotgun (WGS) entry which is preliminary data.</text>
</comment>
<keyword evidence="4" id="KW-0472">Membrane</keyword>
<evidence type="ECO:0000313" key="9">
    <source>
        <dbReference type="EMBL" id="MDP4300441.1"/>
    </source>
</evidence>
<dbReference type="SMART" id="SM00283">
    <property type="entry name" value="MA"/>
    <property type="match status" value="1"/>
</dbReference>
<feature type="region of interest" description="Disordered" evidence="7">
    <location>
        <begin position="324"/>
        <end position="349"/>
    </location>
</feature>
<feature type="compositionally biased region" description="Low complexity" evidence="7">
    <location>
        <begin position="336"/>
        <end position="349"/>
    </location>
</feature>
<evidence type="ECO:0000256" key="3">
    <source>
        <dbReference type="ARBA" id="ARBA00022989"/>
    </source>
</evidence>
<dbReference type="PANTHER" id="PTHR32089">
    <property type="entry name" value="METHYL-ACCEPTING CHEMOTAXIS PROTEIN MCPB"/>
    <property type="match status" value="1"/>
</dbReference>
<keyword evidence="10" id="KW-1185">Reference proteome</keyword>
<keyword evidence="5 6" id="KW-0807">Transducer</keyword>
<protein>
    <submittedName>
        <fullName evidence="9">Methyl-accepting chemotaxis protein</fullName>
    </submittedName>
</protein>